<dbReference type="PANTHER" id="PTHR40392:SF1">
    <property type="entry name" value="2-PHOSPHO-L-LACTATE GUANYLYLTRANSFERASE"/>
    <property type="match status" value="1"/>
</dbReference>
<dbReference type="SUPFAM" id="SSF53448">
    <property type="entry name" value="Nucleotide-diphospho-sugar transferases"/>
    <property type="match status" value="1"/>
</dbReference>
<evidence type="ECO:0000256" key="2">
    <source>
        <dbReference type="ARBA" id="ARBA00022695"/>
    </source>
</evidence>
<dbReference type="InterPro" id="IPR029044">
    <property type="entry name" value="Nucleotide-diphossugar_trans"/>
</dbReference>
<accession>A0A2H1FEK2</accession>
<dbReference type="GO" id="GO:0043814">
    <property type="term" value="F:phospholactate guanylyltransferase activity"/>
    <property type="evidence" value="ECO:0007669"/>
    <property type="project" value="InterPro"/>
</dbReference>
<evidence type="ECO:0000313" key="5">
    <source>
        <dbReference type="EMBL" id="SMH71185.1"/>
    </source>
</evidence>
<dbReference type="Proteomes" id="UP000230607">
    <property type="component" value="Chromosome 1"/>
</dbReference>
<evidence type="ECO:0000256" key="4">
    <source>
        <dbReference type="ARBA" id="ARBA00023134"/>
    </source>
</evidence>
<evidence type="ECO:0000256" key="3">
    <source>
        <dbReference type="ARBA" id="ARBA00022741"/>
    </source>
</evidence>
<keyword evidence="1 5" id="KW-0808">Transferase</keyword>
<dbReference type="PANTHER" id="PTHR40392">
    <property type="entry name" value="2-PHOSPHO-L-LACTATE GUANYLYLTRANSFERASE"/>
    <property type="match status" value="1"/>
</dbReference>
<name>A0A2H1FEK2_9ARCH</name>
<gene>
    <name evidence="5" type="ORF">NCS_10992</name>
</gene>
<sequence>MSSLRVGAIIPVKTFSRAKTRLGLSPEKTEQICKLMLESVLDSVTKSDVIEKTVLVSKDEDALGIGKKFGAIGIYDESEQGVNSAVLLADNYFAKEGFEGTIVFPQDIPLIQSGDIRTLYQMRTSDRCVLVVPSRKFDGTNALFRTPPCVMETHYDEDSYKIHLNTAEKRNANSSLVLIRRIMLDIDDQSDLNFILSFSDTAIANSLKKVLG</sequence>
<proteinExistence type="predicted"/>
<keyword evidence="4" id="KW-0342">GTP-binding</keyword>
<keyword evidence="2 5" id="KW-0548">Nucleotidyltransferase</keyword>
<keyword evidence="3" id="KW-0547">Nucleotide-binding</keyword>
<evidence type="ECO:0000256" key="1">
    <source>
        <dbReference type="ARBA" id="ARBA00022679"/>
    </source>
</evidence>
<dbReference type="EMBL" id="LT841358">
    <property type="protein sequence ID" value="SMH71185.1"/>
    <property type="molecule type" value="Genomic_DNA"/>
</dbReference>
<dbReference type="RefSeq" id="WP_231911870.1">
    <property type="nucleotide sequence ID" value="NZ_LT841358.1"/>
</dbReference>
<dbReference type="GO" id="GO:0005525">
    <property type="term" value="F:GTP binding"/>
    <property type="evidence" value="ECO:0007669"/>
    <property type="project" value="UniProtKB-KW"/>
</dbReference>
<dbReference type="Gene3D" id="3.90.550.10">
    <property type="entry name" value="Spore Coat Polysaccharide Biosynthesis Protein SpsA, Chain A"/>
    <property type="match status" value="1"/>
</dbReference>
<dbReference type="NCBIfam" id="TIGR03552">
    <property type="entry name" value="F420_cofC"/>
    <property type="match status" value="1"/>
</dbReference>
<organism evidence="5 6">
    <name type="scientific">Candidatus Nitrosotalea okcheonensis</name>
    <dbReference type="NCBI Taxonomy" id="1903276"/>
    <lineage>
        <taxon>Archaea</taxon>
        <taxon>Nitrososphaerota</taxon>
        <taxon>Nitrososphaeria</taxon>
        <taxon>Nitrosotaleales</taxon>
        <taxon>Nitrosotaleaceae</taxon>
        <taxon>Nitrosotalea</taxon>
    </lineage>
</organism>
<dbReference type="AlphaFoldDB" id="A0A2H1FEK2"/>
<keyword evidence="6" id="KW-1185">Reference proteome</keyword>
<dbReference type="Pfam" id="PF01983">
    <property type="entry name" value="CofC"/>
    <property type="match status" value="1"/>
</dbReference>
<dbReference type="InterPro" id="IPR002835">
    <property type="entry name" value="CofC"/>
</dbReference>
<evidence type="ECO:0000313" key="6">
    <source>
        <dbReference type="Proteomes" id="UP000230607"/>
    </source>
</evidence>
<reference evidence="6" key="1">
    <citation type="submission" date="2017-03" db="EMBL/GenBank/DDBJ databases">
        <authorList>
            <person name="Herbold C."/>
        </authorList>
    </citation>
    <scope>NUCLEOTIDE SEQUENCE [LARGE SCALE GENOMIC DNA]</scope>
</reference>
<protein>
    <submittedName>
        <fullName evidence="5">2-phospho-L-lactate guanylyltransferase</fullName>
    </submittedName>
</protein>